<evidence type="ECO:0000313" key="4">
    <source>
        <dbReference type="EMBL" id="RRJ25980.1"/>
    </source>
</evidence>
<name>A0A3P3R000_9FIRM</name>
<dbReference type="Pfam" id="PF02571">
    <property type="entry name" value="CbiJ"/>
    <property type="match status" value="1"/>
</dbReference>
<dbReference type="EMBL" id="RRCO01000002">
    <property type="protein sequence ID" value="RRJ25980.1"/>
    <property type="molecule type" value="Genomic_DNA"/>
</dbReference>
<dbReference type="NCBIfam" id="TIGR00715">
    <property type="entry name" value="precor6x_red"/>
    <property type="match status" value="1"/>
</dbReference>
<dbReference type="AlphaFoldDB" id="A0A3P3R000"/>
<dbReference type="RefSeq" id="WP_128673784.1">
    <property type="nucleotide sequence ID" value="NZ_RRCO01000002.1"/>
</dbReference>
<dbReference type="PANTHER" id="PTHR36925:SF1">
    <property type="entry name" value="COBALT-PRECORRIN-6A REDUCTASE"/>
    <property type="match status" value="1"/>
</dbReference>
<dbReference type="OrthoDB" id="9780707at2"/>
<dbReference type="PROSITE" id="PS51014">
    <property type="entry name" value="COBK_CBIJ"/>
    <property type="match status" value="1"/>
</dbReference>
<reference evidence="4 5" key="1">
    <citation type="submission" date="2018-11" db="EMBL/GenBank/DDBJ databases">
        <title>Genome sequencing of Lachnoanaerobaculum sp. KCOM 2030 (= ChDC B114).</title>
        <authorList>
            <person name="Kook J.-K."/>
            <person name="Park S.-N."/>
            <person name="Lim Y.K."/>
        </authorList>
    </citation>
    <scope>NUCLEOTIDE SEQUENCE [LARGE SCALE GENOMIC DNA]</scope>
    <source>
        <strain evidence="4 5">KCOM 2030</strain>
    </source>
</reference>
<keyword evidence="2" id="KW-0169">Cobalamin biosynthesis</keyword>
<comment type="pathway">
    <text evidence="1">Cofactor biosynthesis; adenosylcobalamin biosynthesis.</text>
</comment>
<dbReference type="GO" id="GO:0016994">
    <property type="term" value="F:precorrin-6A reductase activity"/>
    <property type="evidence" value="ECO:0007669"/>
    <property type="project" value="UniProtKB-EC"/>
</dbReference>
<dbReference type="InterPro" id="IPR003723">
    <property type="entry name" value="Precorrin-6x_reduct"/>
</dbReference>
<keyword evidence="3 4" id="KW-0560">Oxidoreductase</keyword>
<sequence length="252" mass="27875">MSKVLIFGGTTEGRELAAFCDKLKISTILCVATEYGKEVLPEFETVTVSNKRLNIEEIAALIEENNISCIIDSTHPYAYEISKNIEAAIKVLDKSITFFKIKRDSMDVILNDVLEFSSNKEAVDYLLNTEGNILLTTGSKEIAQFSELSNRLFPRVLPSIDSINACISAGIPSRNIIAMQGPFSKNLNEAVIKEFDCKYLVSKLSGRSGGFDEKIEAAKNTACIPVIIMPKTEITGISVEECKLNLEKIYNE</sequence>
<protein>
    <submittedName>
        <fullName evidence="4">Precorrin-6A reductase</fullName>
        <ecNumber evidence="4">1.3.1.54</ecNumber>
    </submittedName>
</protein>
<evidence type="ECO:0000256" key="3">
    <source>
        <dbReference type="ARBA" id="ARBA00023002"/>
    </source>
</evidence>
<keyword evidence="5" id="KW-1185">Reference proteome</keyword>
<accession>A0A3P3R000</accession>
<dbReference type="Proteomes" id="UP000272490">
    <property type="component" value="Unassembled WGS sequence"/>
</dbReference>
<dbReference type="PANTHER" id="PTHR36925">
    <property type="entry name" value="COBALT-PRECORRIN-6A REDUCTASE"/>
    <property type="match status" value="1"/>
</dbReference>
<organism evidence="4 5">
    <name type="scientific">Lachnoanaerobaculum gingivalis</name>
    <dbReference type="NCBI Taxonomy" id="2490855"/>
    <lineage>
        <taxon>Bacteria</taxon>
        <taxon>Bacillati</taxon>
        <taxon>Bacillota</taxon>
        <taxon>Clostridia</taxon>
        <taxon>Lachnospirales</taxon>
        <taxon>Lachnospiraceae</taxon>
        <taxon>Lachnoanaerobaculum</taxon>
    </lineage>
</organism>
<proteinExistence type="predicted"/>
<evidence type="ECO:0000313" key="5">
    <source>
        <dbReference type="Proteomes" id="UP000272490"/>
    </source>
</evidence>
<evidence type="ECO:0000256" key="1">
    <source>
        <dbReference type="ARBA" id="ARBA00004953"/>
    </source>
</evidence>
<dbReference type="UniPathway" id="UPA00148"/>
<comment type="caution">
    <text evidence="4">The sequence shown here is derived from an EMBL/GenBank/DDBJ whole genome shotgun (WGS) entry which is preliminary data.</text>
</comment>
<dbReference type="GO" id="GO:0009236">
    <property type="term" value="P:cobalamin biosynthetic process"/>
    <property type="evidence" value="ECO:0007669"/>
    <property type="project" value="UniProtKB-UniPathway"/>
</dbReference>
<dbReference type="EC" id="1.3.1.54" evidence="4"/>
<gene>
    <name evidence="4" type="primary">cobK</name>
    <name evidence="4" type="ORF">EHV10_05430</name>
</gene>
<evidence type="ECO:0000256" key="2">
    <source>
        <dbReference type="ARBA" id="ARBA00022573"/>
    </source>
</evidence>